<feature type="domain" description="Integrase catalytic" evidence="2">
    <location>
        <begin position="114"/>
        <end position="193"/>
    </location>
</feature>
<evidence type="ECO:0000259" key="2">
    <source>
        <dbReference type="PROSITE" id="PS50994"/>
    </source>
</evidence>
<evidence type="ECO:0000256" key="1">
    <source>
        <dbReference type="ARBA" id="ARBA00012493"/>
    </source>
</evidence>
<dbReference type="InterPro" id="IPR012337">
    <property type="entry name" value="RNaseH-like_sf"/>
</dbReference>
<name>A0AAV6VD04_9ARAC</name>
<dbReference type="AlphaFoldDB" id="A0AAV6VD04"/>
<comment type="caution">
    <text evidence="3">The sequence shown here is derived from an EMBL/GenBank/DDBJ whole genome shotgun (WGS) entry which is preliminary data.</text>
</comment>
<dbReference type="PROSITE" id="PS50994">
    <property type="entry name" value="INTEGRASE"/>
    <property type="match status" value="1"/>
</dbReference>
<dbReference type="Proteomes" id="UP000827092">
    <property type="component" value="Unassembled WGS sequence"/>
</dbReference>
<dbReference type="PANTHER" id="PTHR37984:SF15">
    <property type="entry name" value="INTEGRASE CATALYTIC DOMAIN-CONTAINING PROTEIN"/>
    <property type="match status" value="1"/>
</dbReference>
<gene>
    <name evidence="3" type="ORF">JTE90_013267</name>
</gene>
<dbReference type="InterPro" id="IPR001584">
    <property type="entry name" value="Integrase_cat-core"/>
</dbReference>
<reference evidence="3 4" key="1">
    <citation type="journal article" date="2022" name="Nat. Ecol. Evol.">
        <title>A masculinizing supergene underlies an exaggerated male reproductive morph in a spider.</title>
        <authorList>
            <person name="Hendrickx F."/>
            <person name="De Corte Z."/>
            <person name="Sonet G."/>
            <person name="Van Belleghem S.M."/>
            <person name="Kostlbacher S."/>
            <person name="Vangestel C."/>
        </authorList>
    </citation>
    <scope>NUCLEOTIDE SEQUENCE [LARGE SCALE GENOMIC DNA]</scope>
    <source>
        <strain evidence="3">W744_W776</strain>
    </source>
</reference>
<keyword evidence="4" id="KW-1185">Reference proteome</keyword>
<evidence type="ECO:0000313" key="3">
    <source>
        <dbReference type="EMBL" id="KAG8194515.1"/>
    </source>
</evidence>
<dbReference type="SUPFAM" id="SSF53098">
    <property type="entry name" value="Ribonuclease H-like"/>
    <property type="match status" value="1"/>
</dbReference>
<dbReference type="EC" id="2.7.7.49" evidence="1"/>
<dbReference type="GO" id="GO:0003964">
    <property type="term" value="F:RNA-directed DNA polymerase activity"/>
    <property type="evidence" value="ECO:0007669"/>
    <property type="project" value="UniProtKB-EC"/>
</dbReference>
<evidence type="ECO:0000313" key="4">
    <source>
        <dbReference type="Proteomes" id="UP000827092"/>
    </source>
</evidence>
<sequence>MSFLGKGKKQDLLVVCEELGEKVDHLSKVPEIKKKQKKPHTRRREEQSGICLTDEMMTYCHERAASHLGIAKTKDALFKTFYWPNCYREVEAFVKSCDLCQRVGKPQDKKKAPLKLVPVITEIFSKINVDAVGPLPVTPSGNKYLITAVCMSSKYPDAIPVENLKSTSIIDALLQVFSRMGFPKELQTDQGTH</sequence>
<dbReference type="InterPro" id="IPR050951">
    <property type="entry name" value="Retrovirus_Pol_polyprotein"/>
</dbReference>
<proteinExistence type="predicted"/>
<accession>A0AAV6VD04</accession>
<dbReference type="PANTHER" id="PTHR37984">
    <property type="entry name" value="PROTEIN CBG26694"/>
    <property type="match status" value="1"/>
</dbReference>
<dbReference type="InterPro" id="IPR036397">
    <property type="entry name" value="RNaseH_sf"/>
</dbReference>
<dbReference type="Pfam" id="PF17921">
    <property type="entry name" value="Integrase_H2C2"/>
    <property type="match status" value="1"/>
</dbReference>
<protein>
    <recommendedName>
        <fullName evidence="1">RNA-directed DNA polymerase</fullName>
        <ecNumber evidence="1">2.7.7.49</ecNumber>
    </recommendedName>
</protein>
<dbReference type="Gene3D" id="3.30.420.10">
    <property type="entry name" value="Ribonuclease H-like superfamily/Ribonuclease H"/>
    <property type="match status" value="1"/>
</dbReference>
<dbReference type="InterPro" id="IPR041588">
    <property type="entry name" value="Integrase_H2C2"/>
</dbReference>
<dbReference type="GO" id="GO:0003676">
    <property type="term" value="F:nucleic acid binding"/>
    <property type="evidence" value="ECO:0007669"/>
    <property type="project" value="InterPro"/>
</dbReference>
<dbReference type="EMBL" id="JAFNEN010000102">
    <property type="protein sequence ID" value="KAG8194515.1"/>
    <property type="molecule type" value="Genomic_DNA"/>
</dbReference>
<dbReference type="Gene3D" id="1.10.340.70">
    <property type="match status" value="1"/>
</dbReference>
<dbReference type="GO" id="GO:0015074">
    <property type="term" value="P:DNA integration"/>
    <property type="evidence" value="ECO:0007669"/>
    <property type="project" value="InterPro"/>
</dbReference>
<organism evidence="3 4">
    <name type="scientific">Oedothorax gibbosus</name>
    <dbReference type="NCBI Taxonomy" id="931172"/>
    <lineage>
        <taxon>Eukaryota</taxon>
        <taxon>Metazoa</taxon>
        <taxon>Ecdysozoa</taxon>
        <taxon>Arthropoda</taxon>
        <taxon>Chelicerata</taxon>
        <taxon>Arachnida</taxon>
        <taxon>Araneae</taxon>
        <taxon>Araneomorphae</taxon>
        <taxon>Entelegynae</taxon>
        <taxon>Araneoidea</taxon>
        <taxon>Linyphiidae</taxon>
        <taxon>Erigoninae</taxon>
        <taxon>Oedothorax</taxon>
    </lineage>
</organism>